<dbReference type="GO" id="GO:0005634">
    <property type="term" value="C:nucleus"/>
    <property type="evidence" value="ECO:0007669"/>
    <property type="project" value="TreeGrafter"/>
</dbReference>
<dbReference type="SUPFAM" id="SSF50156">
    <property type="entry name" value="PDZ domain-like"/>
    <property type="match status" value="1"/>
</dbReference>
<dbReference type="InterPro" id="IPR041489">
    <property type="entry name" value="PDZ_6"/>
</dbReference>
<dbReference type="PANTHER" id="PTHR12651:SF1">
    <property type="entry name" value="26S PROTEASOME NON-ATPASE REGULATORY SUBUNIT 9"/>
    <property type="match status" value="1"/>
</dbReference>
<dbReference type="InterPro" id="IPR040815">
    <property type="entry name" value="Nas2_N"/>
</dbReference>
<dbReference type="Gene3D" id="6.10.140.1710">
    <property type="match status" value="1"/>
</dbReference>
<dbReference type="GO" id="GO:0070682">
    <property type="term" value="P:proteasome regulatory particle assembly"/>
    <property type="evidence" value="ECO:0007669"/>
    <property type="project" value="InterPro"/>
</dbReference>
<evidence type="ECO:0000256" key="2">
    <source>
        <dbReference type="ARBA" id="ARBA00023186"/>
    </source>
</evidence>
<dbReference type="FunFam" id="2.30.42.10:FF:000107">
    <property type="entry name" value="26S proteasome non-ATPase regulatory subunit 9"/>
    <property type="match status" value="1"/>
</dbReference>
<dbReference type="OrthoDB" id="72325at2759"/>
<evidence type="ECO:0000256" key="1">
    <source>
        <dbReference type="ARBA" id="ARBA00005256"/>
    </source>
</evidence>
<dbReference type="PANTHER" id="PTHR12651">
    <property type="entry name" value="26S PROTEASOME NON-ATPASE REGULATORY SUBUNIT 9"/>
    <property type="match status" value="1"/>
</dbReference>
<evidence type="ECO:0000313" key="8">
    <source>
        <dbReference type="Proteomes" id="UP000800093"/>
    </source>
</evidence>
<comment type="similarity">
    <text evidence="1">Belongs to the proteasome subunit p27 family.</text>
</comment>
<keyword evidence="8" id="KW-1185">Reference proteome</keyword>
<dbReference type="GO" id="GO:0000502">
    <property type="term" value="C:proteasome complex"/>
    <property type="evidence" value="ECO:0007669"/>
    <property type="project" value="UniProtKB-KW"/>
</dbReference>
<evidence type="ECO:0000313" key="7">
    <source>
        <dbReference type="EMBL" id="KAF2268312.1"/>
    </source>
</evidence>
<reference evidence="8" key="1">
    <citation type="journal article" date="2020" name="Stud. Mycol.">
        <title>101 Dothideomycetes genomes: A test case for predicting lifestyles and emergence of pathogens.</title>
        <authorList>
            <person name="Haridas S."/>
            <person name="Albert R."/>
            <person name="Binder M."/>
            <person name="Bloem J."/>
            <person name="LaButti K."/>
            <person name="Salamov A."/>
            <person name="Andreopoulos B."/>
            <person name="Baker S."/>
            <person name="Barry K."/>
            <person name="Bills G."/>
            <person name="Bluhm B."/>
            <person name="Cannon C."/>
            <person name="Castanera R."/>
            <person name="Culley D."/>
            <person name="Daum C."/>
            <person name="Ezra D."/>
            <person name="Gonzalez J."/>
            <person name="Henrissat B."/>
            <person name="Kuo A."/>
            <person name="Liang C."/>
            <person name="Lipzen A."/>
            <person name="Lutzoni F."/>
            <person name="Magnuson J."/>
            <person name="Mondo S."/>
            <person name="Nolan M."/>
            <person name="Ohm R."/>
            <person name="Pangilinan J."/>
            <person name="Park H.-J."/>
            <person name="Ramirez L."/>
            <person name="Alfaro M."/>
            <person name="Sun H."/>
            <person name="Tritt A."/>
            <person name="Yoshinaga Y."/>
            <person name="Zwiers L.-H."/>
            <person name="Turgeon B."/>
            <person name="Goodwin S."/>
            <person name="Spatafora J."/>
            <person name="Crous P."/>
            <person name="Grigoriev I."/>
        </authorList>
    </citation>
    <scope>NUCLEOTIDE SEQUENCE [LARGE SCALE GENOMIC DNA]</scope>
    <source>
        <strain evidence="8">CBS 304.66</strain>
    </source>
</reference>
<feature type="compositionally biased region" description="Polar residues" evidence="4">
    <location>
        <begin position="12"/>
        <end position="22"/>
    </location>
</feature>
<feature type="region of interest" description="Disordered" evidence="4">
    <location>
        <begin position="1"/>
        <end position="26"/>
    </location>
</feature>
<comment type="caution">
    <text evidence="7">The sequence shown here is derived from an EMBL/GenBank/DDBJ whole genome shotgun (WGS) entry which is preliminary data.</text>
</comment>
<dbReference type="GO" id="GO:0005737">
    <property type="term" value="C:cytoplasm"/>
    <property type="evidence" value="ECO:0007669"/>
    <property type="project" value="TreeGrafter"/>
</dbReference>
<dbReference type="Pfam" id="PF18265">
    <property type="entry name" value="Nas2_N"/>
    <property type="match status" value="1"/>
</dbReference>
<dbReference type="AlphaFoldDB" id="A0A9P4KFQ5"/>
<accession>A0A9P4KFQ5</accession>
<keyword evidence="2" id="KW-0143">Chaperone</keyword>
<evidence type="ECO:0000256" key="4">
    <source>
        <dbReference type="SAM" id="MobiDB-lite"/>
    </source>
</evidence>
<dbReference type="EMBL" id="ML986587">
    <property type="protein sequence ID" value="KAF2268312.1"/>
    <property type="molecule type" value="Genomic_DNA"/>
</dbReference>
<protein>
    <recommendedName>
        <fullName evidence="3">Probable 26S proteasome regulatory subunit p27</fullName>
    </recommendedName>
</protein>
<sequence>MGLHMDDIHAPTVSSGPTSSGHANGVPKEQLSLRELIAEKDRVEAELKALGQVLDSHGVNMNTTLTTFDGFPRADIDVAQIRTTRAQIIRLKNDYKGLMSRIEVGLHEHHAKLQEASPNNATTTNEAAAASSSAAALEAPFAKVNSVISGSPADSAGLEVGDSITRFGWVDWTNHEKLSRVAEAVSQNEGLPITVKALRPNASGSPPEPVQVQLTPRRNWGGRGLLGCHLLPL</sequence>
<feature type="domain" description="Nas2 N-terminal" evidence="6">
    <location>
        <begin position="33"/>
        <end position="111"/>
    </location>
</feature>
<evidence type="ECO:0000256" key="3">
    <source>
        <dbReference type="ARBA" id="ARBA00068021"/>
    </source>
</evidence>
<feature type="domain" description="PDZ" evidence="5">
    <location>
        <begin position="144"/>
        <end position="198"/>
    </location>
</feature>
<gene>
    <name evidence="7" type="ORF">CC78DRAFT_530228</name>
</gene>
<organism evidence="7 8">
    <name type="scientific">Lojkania enalia</name>
    <dbReference type="NCBI Taxonomy" id="147567"/>
    <lineage>
        <taxon>Eukaryota</taxon>
        <taxon>Fungi</taxon>
        <taxon>Dikarya</taxon>
        <taxon>Ascomycota</taxon>
        <taxon>Pezizomycotina</taxon>
        <taxon>Dothideomycetes</taxon>
        <taxon>Pleosporomycetidae</taxon>
        <taxon>Pleosporales</taxon>
        <taxon>Pleosporales incertae sedis</taxon>
        <taxon>Lojkania</taxon>
    </lineage>
</organism>
<dbReference type="Proteomes" id="UP000800093">
    <property type="component" value="Unassembled WGS sequence"/>
</dbReference>
<evidence type="ECO:0000259" key="6">
    <source>
        <dbReference type="Pfam" id="PF18265"/>
    </source>
</evidence>
<dbReference type="InterPro" id="IPR036034">
    <property type="entry name" value="PDZ_sf"/>
</dbReference>
<dbReference type="Pfam" id="PF17820">
    <property type="entry name" value="PDZ_6"/>
    <property type="match status" value="1"/>
</dbReference>
<dbReference type="InterPro" id="IPR035269">
    <property type="entry name" value="PSMD9"/>
</dbReference>
<dbReference type="Gene3D" id="2.30.42.10">
    <property type="match status" value="1"/>
</dbReference>
<proteinExistence type="inferred from homology"/>
<evidence type="ECO:0000259" key="5">
    <source>
        <dbReference type="Pfam" id="PF17820"/>
    </source>
</evidence>
<name>A0A9P4KFQ5_9PLEO</name>
<keyword evidence="7" id="KW-0647">Proteasome</keyword>